<feature type="region of interest" description="Disordered" evidence="2">
    <location>
        <begin position="196"/>
        <end position="220"/>
    </location>
</feature>
<dbReference type="Proteomes" id="UP001179952">
    <property type="component" value="Unassembled WGS sequence"/>
</dbReference>
<evidence type="ECO:0000256" key="2">
    <source>
        <dbReference type="SAM" id="MobiDB-lite"/>
    </source>
</evidence>
<gene>
    <name evidence="3" type="ORF">QJS04_geneDACA014602</name>
</gene>
<protein>
    <submittedName>
        <fullName evidence="3">Uncharacterized protein</fullName>
    </submittedName>
</protein>
<organism evidence="3 4">
    <name type="scientific">Acorus gramineus</name>
    <name type="common">Dwarf sweet flag</name>
    <dbReference type="NCBI Taxonomy" id="55184"/>
    <lineage>
        <taxon>Eukaryota</taxon>
        <taxon>Viridiplantae</taxon>
        <taxon>Streptophyta</taxon>
        <taxon>Embryophyta</taxon>
        <taxon>Tracheophyta</taxon>
        <taxon>Spermatophyta</taxon>
        <taxon>Magnoliopsida</taxon>
        <taxon>Liliopsida</taxon>
        <taxon>Acoraceae</taxon>
        <taxon>Acorus</taxon>
    </lineage>
</organism>
<keyword evidence="4" id="KW-1185">Reference proteome</keyword>
<feature type="compositionally biased region" description="Polar residues" evidence="2">
    <location>
        <begin position="196"/>
        <end position="213"/>
    </location>
</feature>
<dbReference type="AlphaFoldDB" id="A0AAV9ANQ7"/>
<dbReference type="GO" id="GO:0009507">
    <property type="term" value="C:chloroplast"/>
    <property type="evidence" value="ECO:0007669"/>
    <property type="project" value="TreeGrafter"/>
</dbReference>
<evidence type="ECO:0000313" key="3">
    <source>
        <dbReference type="EMBL" id="KAK1265964.1"/>
    </source>
</evidence>
<feature type="region of interest" description="Disordered" evidence="2">
    <location>
        <begin position="76"/>
        <end position="106"/>
    </location>
</feature>
<keyword evidence="1" id="KW-0175">Coiled coil</keyword>
<dbReference type="PANTHER" id="PTHR36764">
    <property type="entry name" value="TRNA (ILE)-LYSIDINE SYNTHASE"/>
    <property type="match status" value="1"/>
</dbReference>
<reference evidence="3" key="1">
    <citation type="journal article" date="2023" name="Nat. Commun.">
        <title>Diploid and tetraploid genomes of Acorus and the evolution of monocots.</title>
        <authorList>
            <person name="Ma L."/>
            <person name="Liu K.W."/>
            <person name="Li Z."/>
            <person name="Hsiao Y.Y."/>
            <person name="Qi Y."/>
            <person name="Fu T."/>
            <person name="Tang G.D."/>
            <person name="Zhang D."/>
            <person name="Sun W.H."/>
            <person name="Liu D.K."/>
            <person name="Li Y."/>
            <person name="Chen G.Z."/>
            <person name="Liu X.D."/>
            <person name="Liao X.Y."/>
            <person name="Jiang Y.T."/>
            <person name="Yu X."/>
            <person name="Hao Y."/>
            <person name="Huang J."/>
            <person name="Zhao X.W."/>
            <person name="Ke S."/>
            <person name="Chen Y.Y."/>
            <person name="Wu W.L."/>
            <person name="Hsu J.L."/>
            <person name="Lin Y.F."/>
            <person name="Huang M.D."/>
            <person name="Li C.Y."/>
            <person name="Huang L."/>
            <person name="Wang Z.W."/>
            <person name="Zhao X."/>
            <person name="Zhong W.Y."/>
            <person name="Peng D.H."/>
            <person name="Ahmad S."/>
            <person name="Lan S."/>
            <person name="Zhang J.S."/>
            <person name="Tsai W.C."/>
            <person name="Van de Peer Y."/>
            <person name="Liu Z.J."/>
        </authorList>
    </citation>
    <scope>NUCLEOTIDE SEQUENCE</scope>
    <source>
        <strain evidence="3">SCP</strain>
    </source>
</reference>
<dbReference type="PANTHER" id="PTHR36764:SF1">
    <property type="entry name" value="TRNA (ILE)-LYSIDINE SYNTHASE"/>
    <property type="match status" value="1"/>
</dbReference>
<comment type="caution">
    <text evidence="3">The sequence shown here is derived from an EMBL/GenBank/DDBJ whole genome shotgun (WGS) entry which is preliminary data.</text>
</comment>
<dbReference type="EMBL" id="JAUJYN010000007">
    <property type="protein sequence ID" value="KAK1265964.1"/>
    <property type="molecule type" value="Genomic_DNA"/>
</dbReference>
<reference evidence="3" key="2">
    <citation type="submission" date="2023-06" db="EMBL/GenBank/DDBJ databases">
        <authorList>
            <person name="Ma L."/>
            <person name="Liu K.-W."/>
            <person name="Li Z."/>
            <person name="Hsiao Y.-Y."/>
            <person name="Qi Y."/>
            <person name="Fu T."/>
            <person name="Tang G."/>
            <person name="Zhang D."/>
            <person name="Sun W.-H."/>
            <person name="Liu D.-K."/>
            <person name="Li Y."/>
            <person name="Chen G.-Z."/>
            <person name="Liu X.-D."/>
            <person name="Liao X.-Y."/>
            <person name="Jiang Y.-T."/>
            <person name="Yu X."/>
            <person name="Hao Y."/>
            <person name="Huang J."/>
            <person name="Zhao X.-W."/>
            <person name="Ke S."/>
            <person name="Chen Y.-Y."/>
            <person name="Wu W.-L."/>
            <person name="Hsu J.-L."/>
            <person name="Lin Y.-F."/>
            <person name="Huang M.-D."/>
            <person name="Li C.-Y."/>
            <person name="Huang L."/>
            <person name="Wang Z.-W."/>
            <person name="Zhao X."/>
            <person name="Zhong W.-Y."/>
            <person name="Peng D.-H."/>
            <person name="Ahmad S."/>
            <person name="Lan S."/>
            <person name="Zhang J.-S."/>
            <person name="Tsai W.-C."/>
            <person name="Van De Peer Y."/>
            <person name="Liu Z.-J."/>
        </authorList>
    </citation>
    <scope>NUCLEOTIDE SEQUENCE</scope>
    <source>
        <strain evidence="3">SCP</strain>
        <tissue evidence="3">Leaves</tissue>
    </source>
</reference>
<evidence type="ECO:0000313" key="4">
    <source>
        <dbReference type="Proteomes" id="UP001179952"/>
    </source>
</evidence>
<evidence type="ECO:0000256" key="1">
    <source>
        <dbReference type="SAM" id="Coils"/>
    </source>
</evidence>
<proteinExistence type="predicted"/>
<sequence length="220" mass="24431">MPSPSISLPHFKHLLRKRSKALHRLLPSPAHATAVDGENAIVTSKTDDVKPIKVESLDPEAVEGSSVPQLIEKSEKEKLNSRPFMGQAHASHAKDEGAEEEEKEKGKLVVTEVHNNLDVSDKKERKNELEEKLKILNDKKHQLVQMLKQLSGIRTSVPLQVDVPKMSSEMNSSGYLEGESDETHHNTHVRPIQPMYNASPSASLLSRPTNDAPQHNMVIA</sequence>
<feature type="coiled-coil region" evidence="1">
    <location>
        <begin position="119"/>
        <end position="146"/>
    </location>
</feature>
<accession>A0AAV9ANQ7</accession>
<name>A0AAV9ANQ7_ACOGR</name>